<keyword evidence="4" id="KW-0732">Signal</keyword>
<dbReference type="PANTHER" id="PTHR37536">
    <property type="entry name" value="PUTATIVE (AFU_ORTHOLOGUE AFUA_3G02970)-RELATED"/>
    <property type="match status" value="1"/>
</dbReference>
<dbReference type="Gene3D" id="2.60.120.700">
    <property type="entry name" value="Peptidase G1"/>
    <property type="match status" value="1"/>
</dbReference>
<dbReference type="PRINTS" id="PR00977">
    <property type="entry name" value="SCYTLDPTASE"/>
</dbReference>
<dbReference type="GeneID" id="63794797"/>
<dbReference type="CDD" id="cd13426">
    <property type="entry name" value="Peptidase_G1"/>
    <property type="match status" value="1"/>
</dbReference>
<feature type="chain" id="PRO_5016800519" description="Aspergillopepsin-2" evidence="4">
    <location>
        <begin position="19"/>
        <end position="264"/>
    </location>
</feature>
<dbReference type="SUPFAM" id="SSF49899">
    <property type="entry name" value="Concanavalin A-like lectins/glucanases"/>
    <property type="match status" value="1"/>
</dbReference>
<dbReference type="STRING" id="1196081.A0A364L180"/>
<feature type="active site" description="Proton acceptor" evidence="1">
    <location>
        <position position="196"/>
    </location>
</feature>
<evidence type="ECO:0000313" key="5">
    <source>
        <dbReference type="EMBL" id="RAO69569.1"/>
    </source>
</evidence>
<gene>
    <name evidence="5" type="ORF">BHQ10_005581</name>
</gene>
<evidence type="ECO:0000313" key="6">
    <source>
        <dbReference type="Proteomes" id="UP000249363"/>
    </source>
</evidence>
<dbReference type="AlphaFoldDB" id="A0A364L180"/>
<proteinExistence type="predicted"/>
<keyword evidence="2" id="KW-1015">Disulfide bond</keyword>
<feature type="disulfide bond" evidence="2">
    <location>
        <begin position="91"/>
        <end position="115"/>
    </location>
</feature>
<keyword evidence="6" id="KW-1185">Reference proteome</keyword>
<dbReference type="OrthoDB" id="2862635at2759"/>
<comment type="caution">
    <text evidence="5">The sequence shown here is derived from an EMBL/GenBank/DDBJ whole genome shotgun (WGS) entry which is preliminary data.</text>
</comment>
<dbReference type="InterPro" id="IPR013320">
    <property type="entry name" value="ConA-like_dom_sf"/>
</dbReference>
<dbReference type="Pfam" id="PF01828">
    <property type="entry name" value="Peptidase_A4"/>
    <property type="match status" value="1"/>
</dbReference>
<dbReference type="InterPro" id="IPR038656">
    <property type="entry name" value="Peptidase_G1_sf"/>
</dbReference>
<evidence type="ECO:0000256" key="2">
    <source>
        <dbReference type="PIRSR" id="PIRSR600250-51"/>
    </source>
</evidence>
<organism evidence="5 6">
    <name type="scientific">Talaromyces amestolkiae</name>
    <dbReference type="NCBI Taxonomy" id="1196081"/>
    <lineage>
        <taxon>Eukaryota</taxon>
        <taxon>Fungi</taxon>
        <taxon>Dikarya</taxon>
        <taxon>Ascomycota</taxon>
        <taxon>Pezizomycotina</taxon>
        <taxon>Eurotiomycetes</taxon>
        <taxon>Eurotiomycetidae</taxon>
        <taxon>Eurotiales</taxon>
        <taxon>Trichocomaceae</taxon>
        <taxon>Talaromyces</taxon>
        <taxon>Talaromyces sect. Talaromyces</taxon>
    </lineage>
</organism>
<dbReference type="GO" id="GO:0070007">
    <property type="term" value="F:glutamic-type endopeptidase activity"/>
    <property type="evidence" value="ECO:0007669"/>
    <property type="project" value="InterPro"/>
</dbReference>
<evidence type="ECO:0000256" key="4">
    <source>
        <dbReference type="SAM" id="SignalP"/>
    </source>
</evidence>
<evidence type="ECO:0008006" key="7">
    <source>
        <dbReference type="Google" id="ProtNLM"/>
    </source>
</evidence>
<feature type="signal peptide" evidence="4">
    <location>
        <begin position="1"/>
        <end position="18"/>
    </location>
</feature>
<dbReference type="Proteomes" id="UP000249363">
    <property type="component" value="Unassembled WGS sequence"/>
</dbReference>
<dbReference type="RefSeq" id="XP_040734085.1">
    <property type="nucleotide sequence ID" value="XM_040878073.1"/>
</dbReference>
<feature type="region of interest" description="Disordered" evidence="3">
    <location>
        <begin position="26"/>
        <end position="51"/>
    </location>
</feature>
<reference evidence="5 6" key="1">
    <citation type="journal article" date="2017" name="Biotechnol. Biofuels">
        <title>Differential beta-glucosidase expression as a function of carbon source availability in Talaromyces amestolkiae: a genomic and proteomic approach.</title>
        <authorList>
            <person name="de Eugenio L.I."/>
            <person name="Mendez-Liter J.A."/>
            <person name="Nieto-Dominguez M."/>
            <person name="Alonso L."/>
            <person name="Gil-Munoz J."/>
            <person name="Barriuso J."/>
            <person name="Prieto A."/>
            <person name="Martinez M.J."/>
        </authorList>
    </citation>
    <scope>NUCLEOTIDE SEQUENCE [LARGE SCALE GENOMIC DNA]</scope>
    <source>
        <strain evidence="5 6">CIB</strain>
    </source>
</reference>
<accession>A0A364L180</accession>
<sequence>MKFATTAAALLLAGSAVASPLSQRVARRNRHGISRPNARLTGTRLAQKNDDQSTNWSGAVLVSNGFTKVSGSVVAPTPSIPSGGDDSTQYCASAWVGIDGDTCQSALLQTGFDFCIQGGSVSYDSWYEWIPDNAYDFSGIDISAGDTIEMSVEATSTTSGVATITNQSNGQSVSHTFTSSEVQSTLCQTNAEWIVEDFTIISGGSQSLAPFPAFDTVTFTDASATSGSGDVDTSGADLIDLVDSSGNVVTTASASGNQVVVTYK</sequence>
<dbReference type="PANTHER" id="PTHR37536:SF1">
    <property type="entry name" value="ASPERGILLOPEPSIN, PUTAITVE (AFU_ORTHOLOGUE AFUA_7G01200)"/>
    <property type="match status" value="1"/>
</dbReference>
<evidence type="ECO:0000256" key="1">
    <source>
        <dbReference type="PIRSR" id="PIRSR600250-50"/>
    </source>
</evidence>
<evidence type="ECO:0000256" key="3">
    <source>
        <dbReference type="SAM" id="MobiDB-lite"/>
    </source>
</evidence>
<dbReference type="EMBL" id="MIKG01000010">
    <property type="protein sequence ID" value="RAO69569.1"/>
    <property type="molecule type" value="Genomic_DNA"/>
</dbReference>
<dbReference type="InterPro" id="IPR000250">
    <property type="entry name" value="Peptidase_G1"/>
</dbReference>
<feature type="disulfide bond" evidence="2">
    <location>
        <begin position="103"/>
        <end position="187"/>
    </location>
</feature>
<dbReference type="GO" id="GO:0006508">
    <property type="term" value="P:proteolysis"/>
    <property type="evidence" value="ECO:0007669"/>
    <property type="project" value="InterPro"/>
</dbReference>
<protein>
    <recommendedName>
        <fullName evidence="7">Aspergillopepsin-2</fullName>
    </recommendedName>
</protein>
<name>A0A364L180_TALAM</name>